<evidence type="ECO:0000313" key="2">
    <source>
        <dbReference type="Proteomes" id="UP000190774"/>
    </source>
</evidence>
<proteinExistence type="predicted"/>
<evidence type="ECO:0000313" key="1">
    <source>
        <dbReference type="EMBL" id="SKA95267.1"/>
    </source>
</evidence>
<dbReference type="EMBL" id="FUYE01000006">
    <property type="protein sequence ID" value="SKA95267.1"/>
    <property type="molecule type" value="Genomic_DNA"/>
</dbReference>
<dbReference type="OrthoDB" id="272536at2"/>
<sequence>MSLENPFPGMNPWLQGHWRDFHAAFLVYARDVLNDALPSGMHARIDERLAISDENLSAATRSYIPDVSITQSWDRPAASVAASGVAVAEPVIVEAPELNVEPETEVEHFIEIVHSRAHVITAIELISPSNKDSRETQAAWQRKRRDYLLGGISVVEIDLIRGGPSLLPSLGQSSSRVSHSACITRAAHSRRHGLYDMPLRQPLPIIRIPLREGDDDTSLNLQAIVNQCYRKGRYHEVLDYTVPPQPPLPDEEMTWATELLKQAALI</sequence>
<accession>A0A1T4Y0A7</accession>
<dbReference type="InterPro" id="IPR025132">
    <property type="entry name" value="DUF4058"/>
</dbReference>
<protein>
    <recommendedName>
        <fullName evidence="3">DUF4058 domain-containing protein</fullName>
    </recommendedName>
</protein>
<organism evidence="1 2">
    <name type="scientific">Prosthecobacter debontii</name>
    <dbReference type="NCBI Taxonomy" id="48467"/>
    <lineage>
        <taxon>Bacteria</taxon>
        <taxon>Pseudomonadati</taxon>
        <taxon>Verrucomicrobiota</taxon>
        <taxon>Verrucomicrobiia</taxon>
        <taxon>Verrucomicrobiales</taxon>
        <taxon>Verrucomicrobiaceae</taxon>
        <taxon>Prosthecobacter</taxon>
    </lineage>
</organism>
<name>A0A1T4Y0A7_9BACT</name>
<dbReference type="AlphaFoldDB" id="A0A1T4Y0A7"/>
<keyword evidence="2" id="KW-1185">Reference proteome</keyword>
<dbReference type="Proteomes" id="UP000190774">
    <property type="component" value="Unassembled WGS sequence"/>
</dbReference>
<reference evidence="2" key="1">
    <citation type="submission" date="2017-02" db="EMBL/GenBank/DDBJ databases">
        <authorList>
            <person name="Varghese N."/>
            <person name="Submissions S."/>
        </authorList>
    </citation>
    <scope>NUCLEOTIDE SEQUENCE [LARGE SCALE GENOMIC DNA]</scope>
    <source>
        <strain evidence="2">ATCC 700200</strain>
    </source>
</reference>
<dbReference type="STRING" id="48467.SAMN02745166_02321"/>
<evidence type="ECO:0008006" key="3">
    <source>
        <dbReference type="Google" id="ProtNLM"/>
    </source>
</evidence>
<dbReference type="Pfam" id="PF13267">
    <property type="entry name" value="DUF4058"/>
    <property type="match status" value="1"/>
</dbReference>
<dbReference type="RefSeq" id="WP_078813519.1">
    <property type="nucleotide sequence ID" value="NZ_FUYE01000006.1"/>
</dbReference>
<gene>
    <name evidence="1" type="ORF">SAMN02745166_02321</name>
</gene>